<comment type="caution">
    <text evidence="2">The sequence shown here is derived from an EMBL/GenBank/DDBJ whole genome shotgun (WGS) entry which is preliminary data.</text>
</comment>
<gene>
    <name evidence="2" type="ORF">SNE40_008427</name>
</gene>
<dbReference type="Proteomes" id="UP001347796">
    <property type="component" value="Unassembled WGS sequence"/>
</dbReference>
<name>A0AAN8K175_PATCE</name>
<evidence type="ECO:0000313" key="3">
    <source>
        <dbReference type="Proteomes" id="UP001347796"/>
    </source>
</evidence>
<protein>
    <submittedName>
        <fullName evidence="2">Uncharacterized protein</fullName>
    </submittedName>
</protein>
<organism evidence="2 3">
    <name type="scientific">Patella caerulea</name>
    <name type="common">Rayed Mediterranean limpet</name>
    <dbReference type="NCBI Taxonomy" id="87958"/>
    <lineage>
        <taxon>Eukaryota</taxon>
        <taxon>Metazoa</taxon>
        <taxon>Spiralia</taxon>
        <taxon>Lophotrochozoa</taxon>
        <taxon>Mollusca</taxon>
        <taxon>Gastropoda</taxon>
        <taxon>Patellogastropoda</taxon>
        <taxon>Patelloidea</taxon>
        <taxon>Patellidae</taxon>
        <taxon>Patella</taxon>
    </lineage>
</organism>
<keyword evidence="3" id="KW-1185">Reference proteome</keyword>
<dbReference type="EMBL" id="JAZGQO010000006">
    <property type="protein sequence ID" value="KAK6186382.1"/>
    <property type="molecule type" value="Genomic_DNA"/>
</dbReference>
<proteinExistence type="predicted"/>
<accession>A0AAN8K175</accession>
<sequence>MPYLERFKYCQQESLCRCCLTWRHMRMDCRRKRVCTICKIFHPTALHDNDYKPYRQDKNPNQRTDRFQFSKSEETTPMKADSIKKTSVVNKIIRNPTHSHSQLVPVKLKYKNSTNHDELTVCVIDEQSDACFIDEQLQTELGVDGPNADLELSTVHGTETISNKRISGLSVTGLFENDKIKLPITYVRPMIPARESQIPRKETAMKYDC</sequence>
<evidence type="ECO:0000256" key="1">
    <source>
        <dbReference type="SAM" id="MobiDB-lite"/>
    </source>
</evidence>
<evidence type="ECO:0000313" key="2">
    <source>
        <dbReference type="EMBL" id="KAK6186382.1"/>
    </source>
</evidence>
<dbReference type="AlphaFoldDB" id="A0AAN8K175"/>
<reference evidence="2 3" key="1">
    <citation type="submission" date="2024-01" db="EMBL/GenBank/DDBJ databases">
        <title>The genome of the rayed Mediterranean limpet Patella caerulea (Linnaeus, 1758).</title>
        <authorList>
            <person name="Anh-Thu Weber A."/>
            <person name="Halstead-Nussloch G."/>
        </authorList>
    </citation>
    <scope>NUCLEOTIDE SEQUENCE [LARGE SCALE GENOMIC DNA]</scope>
    <source>
        <strain evidence="2">AATW-2023a</strain>
        <tissue evidence="2">Whole specimen</tissue>
    </source>
</reference>
<feature type="region of interest" description="Disordered" evidence="1">
    <location>
        <begin position="51"/>
        <end position="81"/>
    </location>
</feature>
<dbReference type="PANTHER" id="PTHR47331">
    <property type="entry name" value="PHD-TYPE DOMAIN-CONTAINING PROTEIN"/>
    <property type="match status" value="1"/>
</dbReference>